<accession>A0ABW0SEC9</accession>
<dbReference type="EMBL" id="JBHSNA010000013">
    <property type="protein sequence ID" value="MFC5567348.1"/>
    <property type="molecule type" value="Genomic_DNA"/>
</dbReference>
<reference evidence="5" key="1">
    <citation type="journal article" date="2019" name="Int. J. Syst. Evol. Microbiol.">
        <title>The Global Catalogue of Microorganisms (GCM) 10K type strain sequencing project: providing services to taxonomists for standard genome sequencing and annotation.</title>
        <authorList>
            <consortium name="The Broad Institute Genomics Platform"/>
            <consortium name="The Broad Institute Genome Sequencing Center for Infectious Disease"/>
            <person name="Wu L."/>
            <person name="Ma J."/>
        </authorList>
    </citation>
    <scope>NUCLEOTIDE SEQUENCE [LARGE SCALE GENOMIC DNA]</scope>
    <source>
        <strain evidence="5">KACC 11588</strain>
    </source>
</reference>
<dbReference type="RefSeq" id="WP_209839410.1">
    <property type="nucleotide sequence ID" value="NZ_JAGGJP010000005.1"/>
</dbReference>
<evidence type="ECO:0000313" key="5">
    <source>
        <dbReference type="Proteomes" id="UP001596056"/>
    </source>
</evidence>
<keyword evidence="1" id="KW-0963">Cytoplasm</keyword>
<dbReference type="Gene3D" id="1.10.10.620">
    <property type="entry name" value="ribosome modulation factor like domain"/>
    <property type="match status" value="1"/>
</dbReference>
<dbReference type="InterPro" id="IPR023200">
    <property type="entry name" value="RMF_sf"/>
</dbReference>
<gene>
    <name evidence="4" type="ORF">ACFPOC_13125</name>
</gene>
<evidence type="ECO:0000256" key="3">
    <source>
        <dbReference type="SAM" id="MobiDB-lite"/>
    </source>
</evidence>
<keyword evidence="5" id="KW-1185">Reference proteome</keyword>
<keyword evidence="2" id="KW-0810">Translation regulation</keyword>
<dbReference type="InterPro" id="IPR007040">
    <property type="entry name" value="Ribosome_modulation_factor"/>
</dbReference>
<evidence type="ECO:0000313" key="4">
    <source>
        <dbReference type="EMBL" id="MFC5567348.1"/>
    </source>
</evidence>
<evidence type="ECO:0000256" key="1">
    <source>
        <dbReference type="ARBA" id="ARBA00022490"/>
    </source>
</evidence>
<feature type="region of interest" description="Disordered" evidence="3">
    <location>
        <begin position="35"/>
        <end position="61"/>
    </location>
</feature>
<comment type="caution">
    <text evidence="4">The sequence shown here is derived from an EMBL/GenBank/DDBJ whole genome shotgun (WGS) entry which is preliminary data.</text>
</comment>
<organism evidence="4 5">
    <name type="scientific">Rubellimicrobium aerolatum</name>
    <dbReference type="NCBI Taxonomy" id="490979"/>
    <lineage>
        <taxon>Bacteria</taxon>
        <taxon>Pseudomonadati</taxon>
        <taxon>Pseudomonadota</taxon>
        <taxon>Alphaproteobacteria</taxon>
        <taxon>Rhodobacterales</taxon>
        <taxon>Roseobacteraceae</taxon>
        <taxon>Rubellimicrobium</taxon>
    </lineage>
</organism>
<evidence type="ECO:0008006" key="6">
    <source>
        <dbReference type="Google" id="ProtNLM"/>
    </source>
</evidence>
<protein>
    <recommendedName>
        <fullName evidence="6">Ribosome modulation factor</fullName>
    </recommendedName>
</protein>
<evidence type="ECO:0000256" key="2">
    <source>
        <dbReference type="ARBA" id="ARBA00022845"/>
    </source>
</evidence>
<dbReference type="Pfam" id="PF04957">
    <property type="entry name" value="RMF"/>
    <property type="match status" value="1"/>
</dbReference>
<sequence>MAEDSSESAGRAGYEAGLRRQALLSNPYPAGTEAFRTWQAGWREAEGTPRPGDAPPAVETS</sequence>
<dbReference type="Proteomes" id="UP001596056">
    <property type="component" value="Unassembled WGS sequence"/>
</dbReference>
<proteinExistence type="predicted"/>
<name>A0ABW0SEC9_9RHOB</name>